<dbReference type="Pfam" id="PF01757">
    <property type="entry name" value="Acyl_transf_3"/>
    <property type="match status" value="2"/>
</dbReference>
<dbReference type="GO" id="GO:0000271">
    <property type="term" value="P:polysaccharide biosynthetic process"/>
    <property type="evidence" value="ECO:0007669"/>
    <property type="project" value="TreeGrafter"/>
</dbReference>
<evidence type="ECO:0000256" key="1">
    <source>
        <dbReference type="SAM" id="Phobius"/>
    </source>
</evidence>
<feature type="domain" description="SGNH" evidence="3">
    <location>
        <begin position="402"/>
        <end position="547"/>
    </location>
</feature>
<dbReference type="EMBL" id="CANHGI010000005">
    <property type="protein sequence ID" value="CAI5450741.1"/>
    <property type="molecule type" value="Genomic_DNA"/>
</dbReference>
<dbReference type="InterPro" id="IPR002656">
    <property type="entry name" value="Acyl_transf_3_dom"/>
</dbReference>
<dbReference type="Pfam" id="PF19040">
    <property type="entry name" value="SGNH"/>
    <property type="match status" value="1"/>
</dbReference>
<dbReference type="GO" id="GO:0016747">
    <property type="term" value="F:acyltransferase activity, transferring groups other than amino-acyl groups"/>
    <property type="evidence" value="ECO:0007669"/>
    <property type="project" value="InterPro"/>
</dbReference>
<proteinExistence type="predicted"/>
<sequence>MKRLDLQGVRGIAILAVLGFHLFPKLFPNGYLGVDQFFVLSGFLMCMLLTKSEKTEQSTWSLIKNFYIRRFRRILPLYYLIIFLSLIFLYLIFPDTAIVTNENSAKKALLFLSNRLKTDEENYFEMLSIAVDIFTHTWSLSVEIQFYLLAPFIFLLPSRIASMIYLSIGSFIYFYYLPPTGMIAFILCETSMQENQYKLVEDLEKNCAETKPSTSLKPNTIISVAFTILVILINFNQLPLPQNFVRPITTFLTTGIILFSNGENNKILSNKFITYIGDISYSLYLIHWPIYAYWKLTNNGNLVILFYSMMISIILAMIIYNYFETWYISLSNRNIAILTGVLLMGNVIILHRETINKHISQEHLTNFTSLDGITPNMTLDDAKRINYAWNTHDTQNLITPACNYATTKPLGWCNITGLDQNNEKKYKIIIIGNSWAANHAHIFYQECGYKARIMLIGAKYGCEPLYPSLKYGRCQNEIIDFQKHVEDFKPDYAFHITRHISYGEPFLKDGDFKNDPIYKIMLNNTKILTKNIKNKFYILNAIPRMSSTTQCSIPNTE</sequence>
<name>A0A9P1ITB0_9PELO</name>
<comment type="caution">
    <text evidence="4">The sequence shown here is derived from an EMBL/GenBank/DDBJ whole genome shotgun (WGS) entry which is preliminary data.</text>
</comment>
<feature type="transmembrane region" description="Helical" evidence="1">
    <location>
        <begin position="244"/>
        <end position="260"/>
    </location>
</feature>
<evidence type="ECO:0000259" key="2">
    <source>
        <dbReference type="Pfam" id="PF01757"/>
    </source>
</evidence>
<keyword evidence="5" id="KW-1185">Reference proteome</keyword>
<keyword evidence="1" id="KW-0812">Transmembrane</keyword>
<feature type="transmembrane region" description="Helical" evidence="1">
    <location>
        <begin position="302"/>
        <end position="323"/>
    </location>
</feature>
<feature type="domain" description="Acyltransferase 3" evidence="2">
    <location>
        <begin position="5"/>
        <end position="181"/>
    </location>
</feature>
<dbReference type="InterPro" id="IPR043968">
    <property type="entry name" value="SGNH"/>
</dbReference>
<dbReference type="OrthoDB" id="5819582at2759"/>
<accession>A0A9P1ITB0</accession>
<keyword evidence="1" id="KW-0472">Membrane</keyword>
<reference evidence="4" key="1">
    <citation type="submission" date="2022-11" db="EMBL/GenBank/DDBJ databases">
        <authorList>
            <person name="Kikuchi T."/>
        </authorList>
    </citation>
    <scope>NUCLEOTIDE SEQUENCE</scope>
    <source>
        <strain evidence="4">PS1010</strain>
    </source>
</reference>
<dbReference type="PANTHER" id="PTHR23028:SF127">
    <property type="entry name" value="ACYL_TRANSF_3 DOMAIN-CONTAINING PROTEIN-RELATED"/>
    <property type="match status" value="1"/>
</dbReference>
<dbReference type="InterPro" id="IPR050879">
    <property type="entry name" value="Acyltransferase_3"/>
</dbReference>
<feature type="transmembrane region" description="Helical" evidence="1">
    <location>
        <begin position="335"/>
        <end position="351"/>
    </location>
</feature>
<evidence type="ECO:0000259" key="3">
    <source>
        <dbReference type="Pfam" id="PF19040"/>
    </source>
</evidence>
<evidence type="ECO:0000313" key="5">
    <source>
        <dbReference type="Proteomes" id="UP001152747"/>
    </source>
</evidence>
<feature type="transmembrane region" description="Helical" evidence="1">
    <location>
        <begin position="220"/>
        <end position="238"/>
    </location>
</feature>
<feature type="transmembrane region" description="Helical" evidence="1">
    <location>
        <begin position="146"/>
        <end position="176"/>
    </location>
</feature>
<dbReference type="Proteomes" id="UP001152747">
    <property type="component" value="Unassembled WGS sequence"/>
</dbReference>
<protein>
    <recommendedName>
        <fullName evidence="6">Acyl_transf_3 domain-containing protein</fullName>
    </recommendedName>
</protein>
<feature type="transmembrane region" description="Helical" evidence="1">
    <location>
        <begin position="272"/>
        <end position="290"/>
    </location>
</feature>
<dbReference type="GO" id="GO:0016020">
    <property type="term" value="C:membrane"/>
    <property type="evidence" value="ECO:0007669"/>
    <property type="project" value="TreeGrafter"/>
</dbReference>
<feature type="domain" description="Acyltransferase 3" evidence="2">
    <location>
        <begin position="221"/>
        <end position="320"/>
    </location>
</feature>
<dbReference type="AlphaFoldDB" id="A0A9P1ITB0"/>
<feature type="transmembrane region" description="Helical" evidence="1">
    <location>
        <begin position="71"/>
        <end position="93"/>
    </location>
</feature>
<evidence type="ECO:0008006" key="6">
    <source>
        <dbReference type="Google" id="ProtNLM"/>
    </source>
</evidence>
<dbReference type="PANTHER" id="PTHR23028">
    <property type="entry name" value="ACETYLTRANSFERASE"/>
    <property type="match status" value="1"/>
</dbReference>
<organism evidence="4 5">
    <name type="scientific">Caenorhabditis angaria</name>
    <dbReference type="NCBI Taxonomy" id="860376"/>
    <lineage>
        <taxon>Eukaryota</taxon>
        <taxon>Metazoa</taxon>
        <taxon>Ecdysozoa</taxon>
        <taxon>Nematoda</taxon>
        <taxon>Chromadorea</taxon>
        <taxon>Rhabditida</taxon>
        <taxon>Rhabditina</taxon>
        <taxon>Rhabditomorpha</taxon>
        <taxon>Rhabditoidea</taxon>
        <taxon>Rhabditidae</taxon>
        <taxon>Peloderinae</taxon>
        <taxon>Caenorhabditis</taxon>
    </lineage>
</organism>
<evidence type="ECO:0000313" key="4">
    <source>
        <dbReference type="EMBL" id="CAI5450741.1"/>
    </source>
</evidence>
<gene>
    <name evidence="4" type="ORF">CAMP_LOCUS13378</name>
</gene>
<keyword evidence="1" id="KW-1133">Transmembrane helix</keyword>